<dbReference type="PANTHER" id="PTHR10434">
    <property type="entry name" value="1-ACYL-SN-GLYCEROL-3-PHOSPHATE ACYLTRANSFERASE"/>
    <property type="match status" value="1"/>
</dbReference>
<dbReference type="SMART" id="SM00563">
    <property type="entry name" value="PlsC"/>
    <property type="match status" value="1"/>
</dbReference>
<keyword evidence="3 4" id="KW-0012">Acyltransferase</keyword>
<keyword evidence="5" id="KW-0472">Membrane</keyword>
<dbReference type="Pfam" id="PF01553">
    <property type="entry name" value="Acyltransferase"/>
    <property type="match status" value="1"/>
</dbReference>
<dbReference type="NCBIfam" id="TIGR00530">
    <property type="entry name" value="AGP_acyltrn"/>
    <property type="match status" value="1"/>
</dbReference>
<comment type="similarity">
    <text evidence="1 4">Belongs to the 1-acyl-sn-glycerol-3-phosphate acyltransferase family.</text>
</comment>
<feature type="transmembrane region" description="Helical" evidence="5">
    <location>
        <begin position="83"/>
        <end position="101"/>
    </location>
</feature>
<reference evidence="7 8" key="1">
    <citation type="submission" date="2024-09" db="EMBL/GenBank/DDBJ databases">
        <title>Laminarin stimulates single cell rates of sulfate reduction while oxygen inhibits transcriptomic activity in coastal marine sediment.</title>
        <authorList>
            <person name="Lindsay M."/>
            <person name="Orcutt B."/>
            <person name="Emerson D."/>
            <person name="Stepanauskas R."/>
            <person name="D'Angelo T."/>
        </authorList>
    </citation>
    <scope>NUCLEOTIDE SEQUENCE [LARGE SCALE GENOMIC DNA]</scope>
    <source>
        <strain evidence="7">SAG AM-311-K15</strain>
    </source>
</reference>
<dbReference type="CDD" id="cd07989">
    <property type="entry name" value="LPLAT_AGPAT-like"/>
    <property type="match status" value="1"/>
</dbReference>
<comment type="catalytic activity">
    <reaction evidence="4">
        <text>a 1-acyl-sn-glycero-3-phosphate + an acyl-CoA = a 1,2-diacyl-sn-glycero-3-phosphate + CoA</text>
        <dbReference type="Rhea" id="RHEA:19709"/>
        <dbReference type="ChEBI" id="CHEBI:57287"/>
        <dbReference type="ChEBI" id="CHEBI:57970"/>
        <dbReference type="ChEBI" id="CHEBI:58342"/>
        <dbReference type="ChEBI" id="CHEBI:58608"/>
        <dbReference type="EC" id="2.3.1.51"/>
    </reaction>
</comment>
<evidence type="ECO:0000256" key="4">
    <source>
        <dbReference type="RuleBase" id="RU361267"/>
    </source>
</evidence>
<dbReference type="GO" id="GO:0016746">
    <property type="term" value="F:acyltransferase activity"/>
    <property type="evidence" value="ECO:0007669"/>
    <property type="project" value="UniProtKB-KW"/>
</dbReference>
<dbReference type="SUPFAM" id="SSF69593">
    <property type="entry name" value="Glycerol-3-phosphate (1)-acyltransferase"/>
    <property type="match status" value="1"/>
</dbReference>
<evidence type="ECO:0000256" key="1">
    <source>
        <dbReference type="ARBA" id="ARBA00008655"/>
    </source>
</evidence>
<keyword evidence="2 4" id="KW-0808">Transferase</keyword>
<dbReference type="EMBL" id="JBHPBY010000573">
    <property type="protein sequence ID" value="MFC1853686.1"/>
    <property type="molecule type" value="Genomic_DNA"/>
</dbReference>
<keyword evidence="4" id="KW-1208">Phospholipid metabolism</keyword>
<evidence type="ECO:0000313" key="7">
    <source>
        <dbReference type="EMBL" id="MFC1853686.1"/>
    </source>
</evidence>
<protein>
    <recommendedName>
        <fullName evidence="4">1-acyl-sn-glycerol-3-phosphate acyltransferase</fullName>
        <ecNumber evidence="4">2.3.1.51</ecNumber>
    </recommendedName>
</protein>
<proteinExistence type="inferred from homology"/>
<evidence type="ECO:0000256" key="5">
    <source>
        <dbReference type="SAM" id="Phobius"/>
    </source>
</evidence>
<keyword evidence="4" id="KW-0443">Lipid metabolism</keyword>
<gene>
    <name evidence="7" type="ORF">ACFL27_26175</name>
</gene>
<dbReference type="InterPro" id="IPR004552">
    <property type="entry name" value="AGP_acyltrans"/>
</dbReference>
<evidence type="ECO:0000256" key="2">
    <source>
        <dbReference type="ARBA" id="ARBA00022679"/>
    </source>
</evidence>
<name>A0ABV6Z5G7_UNCC1</name>
<feature type="transmembrane region" description="Helical" evidence="5">
    <location>
        <begin position="12"/>
        <end position="34"/>
    </location>
</feature>
<keyword evidence="4" id="KW-0594">Phospholipid biosynthesis</keyword>
<dbReference type="PANTHER" id="PTHR10434:SF11">
    <property type="entry name" value="1-ACYL-SN-GLYCEROL-3-PHOSPHATE ACYLTRANSFERASE"/>
    <property type="match status" value="1"/>
</dbReference>
<comment type="domain">
    <text evidence="4">The HXXXXD motif is essential for acyltransferase activity and may constitute the binding site for the phosphate moiety of the glycerol-3-phosphate.</text>
</comment>
<evidence type="ECO:0000259" key="6">
    <source>
        <dbReference type="SMART" id="SM00563"/>
    </source>
</evidence>
<keyword evidence="4" id="KW-0444">Lipid biosynthesis</keyword>
<feature type="transmembrane region" description="Helical" evidence="5">
    <location>
        <begin position="40"/>
        <end position="62"/>
    </location>
</feature>
<dbReference type="EC" id="2.3.1.51" evidence="4"/>
<dbReference type="InterPro" id="IPR002123">
    <property type="entry name" value="Plipid/glycerol_acylTrfase"/>
</dbReference>
<organism evidence="7 8">
    <name type="scientific">candidate division CSSED10-310 bacterium</name>
    <dbReference type="NCBI Taxonomy" id="2855610"/>
    <lineage>
        <taxon>Bacteria</taxon>
        <taxon>Bacteria division CSSED10-310</taxon>
    </lineage>
</organism>
<sequence length="244" mass="27020">MKSVLSILKVIWIYLWAILLTVAVFLPIIVVSILGSTGNAAFTISKLWAWVMLKVTAVRPVIRGQEKIKRGQSYVIIANHQSLFDILALVMTLGIQFRWIIKRELLNIPLFGHALFASRNIFIDRSNREKAIASMQKGVRHLPPGASIMCFAEGTRSSDGVVQDFKKGGFALAIEQKFPILPVTVNGGNSILPKGQSVFQPGPMEVIVSDPLDTTSYDLETIDELMAETRAIIISNLALNYPTR</sequence>
<evidence type="ECO:0000313" key="8">
    <source>
        <dbReference type="Proteomes" id="UP001594351"/>
    </source>
</evidence>
<dbReference type="Proteomes" id="UP001594351">
    <property type="component" value="Unassembled WGS sequence"/>
</dbReference>
<evidence type="ECO:0000256" key="3">
    <source>
        <dbReference type="ARBA" id="ARBA00023315"/>
    </source>
</evidence>
<keyword evidence="5" id="KW-1133">Transmembrane helix</keyword>
<accession>A0ABV6Z5G7</accession>
<feature type="domain" description="Phospholipid/glycerol acyltransferase" evidence="6">
    <location>
        <begin position="74"/>
        <end position="188"/>
    </location>
</feature>
<keyword evidence="5" id="KW-0812">Transmembrane</keyword>
<comment type="caution">
    <text evidence="7">The sequence shown here is derived from an EMBL/GenBank/DDBJ whole genome shotgun (WGS) entry which is preliminary data.</text>
</comment>
<keyword evidence="8" id="KW-1185">Reference proteome</keyword>